<evidence type="ECO:0000313" key="3">
    <source>
        <dbReference type="EMBL" id="HEF65033.1"/>
    </source>
</evidence>
<dbReference type="AlphaFoldDB" id="A0A7C1K0C5"/>
<feature type="region of interest" description="Disordered" evidence="1">
    <location>
        <begin position="66"/>
        <end position="99"/>
    </location>
</feature>
<feature type="transmembrane region" description="Helical" evidence="2">
    <location>
        <begin position="40"/>
        <end position="61"/>
    </location>
</feature>
<gene>
    <name evidence="3" type="ORF">ENP47_05485</name>
</gene>
<dbReference type="EMBL" id="DSJL01000010">
    <property type="protein sequence ID" value="HEF65033.1"/>
    <property type="molecule type" value="Genomic_DNA"/>
</dbReference>
<keyword evidence="2" id="KW-0472">Membrane</keyword>
<organism evidence="3">
    <name type="scientific">Thermomicrobium roseum</name>
    <dbReference type="NCBI Taxonomy" id="500"/>
    <lineage>
        <taxon>Bacteria</taxon>
        <taxon>Pseudomonadati</taxon>
        <taxon>Thermomicrobiota</taxon>
        <taxon>Thermomicrobia</taxon>
        <taxon>Thermomicrobiales</taxon>
        <taxon>Thermomicrobiaceae</taxon>
        <taxon>Thermomicrobium</taxon>
    </lineage>
</organism>
<comment type="caution">
    <text evidence="3">The sequence shown here is derived from an EMBL/GenBank/DDBJ whole genome shotgun (WGS) entry which is preliminary data.</text>
</comment>
<sequence>MRWSFFAAWLALLVVGGASAMVFWSSFNRVVGGFGTGRDWVGLVLGIGGVFVTLLLARWVLMQVSGREEVKRERPESDEEEAGDRLGRSEEHVESGTAR</sequence>
<evidence type="ECO:0000256" key="1">
    <source>
        <dbReference type="SAM" id="MobiDB-lite"/>
    </source>
</evidence>
<protein>
    <submittedName>
        <fullName evidence="3">Uncharacterized protein</fullName>
    </submittedName>
</protein>
<keyword evidence="2" id="KW-1133">Transmembrane helix</keyword>
<proteinExistence type="predicted"/>
<name>A0A7C1K0C5_THERO</name>
<feature type="compositionally biased region" description="Basic and acidic residues" evidence="1">
    <location>
        <begin position="66"/>
        <end position="75"/>
    </location>
</feature>
<feature type="compositionally biased region" description="Basic and acidic residues" evidence="1">
    <location>
        <begin position="83"/>
        <end position="99"/>
    </location>
</feature>
<accession>A0A7C1K0C5</accession>
<keyword evidence="2" id="KW-0812">Transmembrane</keyword>
<reference evidence="3" key="1">
    <citation type="journal article" date="2020" name="mSystems">
        <title>Genome- and Community-Level Interaction Insights into Carbon Utilization and Element Cycling Functions of Hydrothermarchaeota in Hydrothermal Sediment.</title>
        <authorList>
            <person name="Zhou Z."/>
            <person name="Liu Y."/>
            <person name="Xu W."/>
            <person name="Pan J."/>
            <person name="Luo Z.H."/>
            <person name="Li M."/>
        </authorList>
    </citation>
    <scope>NUCLEOTIDE SEQUENCE [LARGE SCALE GENOMIC DNA]</scope>
    <source>
        <strain evidence="3">SpSt-222</strain>
    </source>
</reference>
<evidence type="ECO:0000256" key="2">
    <source>
        <dbReference type="SAM" id="Phobius"/>
    </source>
</evidence>